<accession>A0ABS6QB26</accession>
<gene>
    <name evidence="1" type="ORF">HU760_012425</name>
</gene>
<dbReference type="Proteomes" id="UP000609530">
    <property type="component" value="Unassembled WGS sequence"/>
</dbReference>
<name>A0ABS6QB26_9PSED</name>
<dbReference type="RefSeq" id="WP_186674275.1">
    <property type="nucleotide sequence ID" value="NZ_JABWRZ020000001.1"/>
</dbReference>
<proteinExistence type="predicted"/>
<organism evidence="1 2">
    <name type="scientific">Pseudomonas oryzicola</name>
    <dbReference type="NCBI Taxonomy" id="485876"/>
    <lineage>
        <taxon>Bacteria</taxon>
        <taxon>Pseudomonadati</taxon>
        <taxon>Pseudomonadota</taxon>
        <taxon>Gammaproteobacteria</taxon>
        <taxon>Pseudomonadales</taxon>
        <taxon>Pseudomonadaceae</taxon>
        <taxon>Pseudomonas</taxon>
    </lineage>
</organism>
<dbReference type="EMBL" id="JABWRZ020000001">
    <property type="protein sequence ID" value="MBV4491400.1"/>
    <property type="molecule type" value="Genomic_DNA"/>
</dbReference>
<reference evidence="1 2" key="1">
    <citation type="journal article" date="2020" name="Microorganisms">
        <title>Reliable Identification of Environmental Pseudomonas Isolates Using the rpoD Gene.</title>
        <authorList>
            <consortium name="The Broad Institute Genome Sequencing Platform"/>
            <person name="Girard L."/>
            <person name="Lood C."/>
            <person name="Rokni-Zadeh H."/>
            <person name="van Noort V."/>
            <person name="Lavigne R."/>
            <person name="De Mot R."/>
        </authorList>
    </citation>
    <scope>NUCLEOTIDE SEQUENCE [LARGE SCALE GENOMIC DNA]</scope>
    <source>
        <strain evidence="1 2">RD9SR1</strain>
    </source>
</reference>
<evidence type="ECO:0000313" key="1">
    <source>
        <dbReference type="EMBL" id="MBV4491400.1"/>
    </source>
</evidence>
<protein>
    <submittedName>
        <fullName evidence="1">Uncharacterized protein</fullName>
    </submittedName>
</protein>
<evidence type="ECO:0000313" key="2">
    <source>
        <dbReference type="Proteomes" id="UP000609530"/>
    </source>
</evidence>
<comment type="caution">
    <text evidence="1">The sequence shown here is derived from an EMBL/GenBank/DDBJ whole genome shotgun (WGS) entry which is preliminary data.</text>
</comment>
<keyword evidence="2" id="KW-1185">Reference proteome</keyword>
<sequence>MSDFEITVTEMPATKLPEYITALDKATRDWTDRAARGECPWVCADCCYTFNEGMPDQCCHGLQACTDIIKRDKLRAMREGNEPS</sequence>